<organism evidence="2 3">
    <name type="scientific">Liparis tanakae</name>
    <name type="common">Tanaka's snailfish</name>
    <dbReference type="NCBI Taxonomy" id="230148"/>
    <lineage>
        <taxon>Eukaryota</taxon>
        <taxon>Metazoa</taxon>
        <taxon>Chordata</taxon>
        <taxon>Craniata</taxon>
        <taxon>Vertebrata</taxon>
        <taxon>Euteleostomi</taxon>
        <taxon>Actinopterygii</taxon>
        <taxon>Neopterygii</taxon>
        <taxon>Teleostei</taxon>
        <taxon>Neoteleostei</taxon>
        <taxon>Acanthomorphata</taxon>
        <taxon>Eupercaria</taxon>
        <taxon>Perciformes</taxon>
        <taxon>Cottioidei</taxon>
        <taxon>Cottales</taxon>
        <taxon>Liparidae</taxon>
        <taxon>Liparis</taxon>
    </lineage>
</organism>
<dbReference type="AlphaFoldDB" id="A0A4Z2HQ22"/>
<feature type="chain" id="PRO_5021301739" evidence="1">
    <location>
        <begin position="24"/>
        <end position="112"/>
    </location>
</feature>
<evidence type="ECO:0000313" key="3">
    <source>
        <dbReference type="Proteomes" id="UP000314294"/>
    </source>
</evidence>
<proteinExistence type="predicted"/>
<reference evidence="2 3" key="1">
    <citation type="submission" date="2019-03" db="EMBL/GenBank/DDBJ databases">
        <title>First draft genome of Liparis tanakae, snailfish: a comprehensive survey of snailfish specific genes.</title>
        <authorList>
            <person name="Kim W."/>
            <person name="Song I."/>
            <person name="Jeong J.-H."/>
            <person name="Kim D."/>
            <person name="Kim S."/>
            <person name="Ryu S."/>
            <person name="Song J.Y."/>
            <person name="Lee S.K."/>
        </authorList>
    </citation>
    <scope>NUCLEOTIDE SEQUENCE [LARGE SCALE GENOMIC DNA]</scope>
    <source>
        <tissue evidence="2">Muscle</tissue>
    </source>
</reference>
<gene>
    <name evidence="2" type="ORF">EYF80_021846</name>
</gene>
<evidence type="ECO:0000313" key="2">
    <source>
        <dbReference type="EMBL" id="TNN67877.1"/>
    </source>
</evidence>
<dbReference type="EMBL" id="SRLO01000197">
    <property type="protein sequence ID" value="TNN67877.1"/>
    <property type="molecule type" value="Genomic_DNA"/>
</dbReference>
<feature type="signal peptide" evidence="1">
    <location>
        <begin position="1"/>
        <end position="23"/>
    </location>
</feature>
<keyword evidence="3" id="KW-1185">Reference proteome</keyword>
<accession>A0A4Z2HQ22</accession>
<dbReference type="Proteomes" id="UP000314294">
    <property type="component" value="Unassembled WGS sequence"/>
</dbReference>
<name>A0A4Z2HQ22_9TELE</name>
<comment type="caution">
    <text evidence="2">The sequence shown here is derived from an EMBL/GenBank/DDBJ whole genome shotgun (WGS) entry which is preliminary data.</text>
</comment>
<sequence length="112" mass="12300">MQAQHHLELLLLLAADGLPESVSIKVTERPVLTRSSLLDHSGLLPCDGFLAQSGDGRIDRVPFSDPLPRLRRDSREACCLHYAANSGNCFRRRQRLAQQRLSESSACSTGTG</sequence>
<evidence type="ECO:0000256" key="1">
    <source>
        <dbReference type="SAM" id="SignalP"/>
    </source>
</evidence>
<protein>
    <submittedName>
        <fullName evidence="2">Uncharacterized protein</fullName>
    </submittedName>
</protein>
<keyword evidence="1" id="KW-0732">Signal</keyword>